<protein>
    <recommendedName>
        <fullName evidence="5">Cytochrome c domain-containing protein</fullName>
    </recommendedName>
</protein>
<dbReference type="AlphaFoldDB" id="A0A1B7Z7X8"/>
<dbReference type="InterPro" id="IPR009056">
    <property type="entry name" value="Cyt_c-like_dom"/>
</dbReference>
<dbReference type="STRING" id="1836467.BTR34_18405"/>
<proteinExistence type="predicted"/>
<dbReference type="GO" id="GO:0046872">
    <property type="term" value="F:metal ion binding"/>
    <property type="evidence" value="ECO:0007669"/>
    <property type="project" value="UniProtKB-KW"/>
</dbReference>
<keyword evidence="7" id="KW-1185">Reference proteome</keyword>
<dbReference type="GO" id="GO:0009055">
    <property type="term" value="F:electron transfer activity"/>
    <property type="evidence" value="ECO:0007669"/>
    <property type="project" value="InterPro"/>
</dbReference>
<evidence type="ECO:0000313" key="7">
    <source>
        <dbReference type="Proteomes" id="UP000092164"/>
    </source>
</evidence>
<dbReference type="InterPro" id="IPR036280">
    <property type="entry name" value="Multihaem_cyt_sf"/>
</dbReference>
<feature type="chain" id="PRO_5008602367" description="Cytochrome c domain-containing protein" evidence="4">
    <location>
        <begin position="21"/>
        <end position="201"/>
    </location>
</feature>
<evidence type="ECO:0000313" key="6">
    <source>
        <dbReference type="EMBL" id="OBR38817.1"/>
    </source>
</evidence>
<evidence type="ECO:0000256" key="3">
    <source>
        <dbReference type="PROSITE-ProRule" id="PRU00433"/>
    </source>
</evidence>
<evidence type="ECO:0000256" key="4">
    <source>
        <dbReference type="SAM" id="SignalP"/>
    </source>
</evidence>
<evidence type="ECO:0000256" key="1">
    <source>
        <dbReference type="ARBA" id="ARBA00022723"/>
    </source>
</evidence>
<name>A0A1B7Z7X8_9FLAO</name>
<evidence type="ECO:0000256" key="2">
    <source>
        <dbReference type="ARBA" id="ARBA00023004"/>
    </source>
</evidence>
<keyword evidence="3" id="KW-0349">Heme</keyword>
<reference evidence="7" key="1">
    <citation type="submission" date="2016-06" db="EMBL/GenBank/DDBJ databases">
        <authorList>
            <person name="Zhan P."/>
        </authorList>
    </citation>
    <scope>NUCLEOTIDE SEQUENCE [LARGE SCALE GENOMIC DNA]</scope>
    <source>
        <strain evidence="7">T28</strain>
    </source>
</reference>
<organism evidence="6 7">
    <name type="scientific">Maribacter hydrothermalis</name>
    <dbReference type="NCBI Taxonomy" id="1836467"/>
    <lineage>
        <taxon>Bacteria</taxon>
        <taxon>Pseudomonadati</taxon>
        <taxon>Bacteroidota</taxon>
        <taxon>Flavobacteriia</taxon>
        <taxon>Flavobacteriales</taxon>
        <taxon>Flavobacteriaceae</taxon>
        <taxon>Maribacter</taxon>
    </lineage>
</organism>
<feature type="domain" description="Cytochrome c" evidence="5">
    <location>
        <begin position="78"/>
        <end position="196"/>
    </location>
</feature>
<sequence>MKKSFWILFSSVLVTGIAMAVNSNRISFEEYESLDLKKVTANDDFNKMMDVLSHKRCVNCHPNDNVPKQGEDSHPHYFDMKRGEENLGFQATKCTTCHQSENNEYSGVPGAPHWSLAPASMMWEGLSRVEIAESMMDPIRNGNRSAEDILHHLTEDELVLWAFNPGVDADGVPREKPPLTKEDYIMAVKNWFAAGAVIPKP</sequence>
<gene>
    <name evidence="6" type="ORF">A9200_03880</name>
</gene>
<dbReference type="EMBL" id="LZFP01000012">
    <property type="protein sequence ID" value="OBR38817.1"/>
    <property type="molecule type" value="Genomic_DNA"/>
</dbReference>
<dbReference type="GO" id="GO:0020037">
    <property type="term" value="F:heme binding"/>
    <property type="evidence" value="ECO:0007669"/>
    <property type="project" value="InterPro"/>
</dbReference>
<dbReference type="SUPFAM" id="SSF48695">
    <property type="entry name" value="Multiheme cytochromes"/>
    <property type="match status" value="1"/>
</dbReference>
<keyword evidence="2 3" id="KW-0408">Iron</keyword>
<dbReference type="Proteomes" id="UP000092164">
    <property type="component" value="Unassembled WGS sequence"/>
</dbReference>
<feature type="signal peptide" evidence="4">
    <location>
        <begin position="1"/>
        <end position="20"/>
    </location>
</feature>
<evidence type="ECO:0000259" key="5">
    <source>
        <dbReference type="PROSITE" id="PS51007"/>
    </source>
</evidence>
<keyword evidence="1 3" id="KW-0479">Metal-binding</keyword>
<comment type="caution">
    <text evidence="6">The sequence shown here is derived from an EMBL/GenBank/DDBJ whole genome shotgun (WGS) entry which is preliminary data.</text>
</comment>
<dbReference type="RefSeq" id="WP_068484637.1">
    <property type="nucleotide sequence ID" value="NZ_CP018760.1"/>
</dbReference>
<accession>A0A1B7Z7X8</accession>
<dbReference type="KEGG" id="mart:BTR34_18405"/>
<dbReference type="Gene3D" id="1.10.1130.10">
    <property type="entry name" value="Flavocytochrome C3, Chain A"/>
    <property type="match status" value="1"/>
</dbReference>
<dbReference type="PROSITE" id="PS51007">
    <property type="entry name" value="CYTC"/>
    <property type="match status" value="1"/>
</dbReference>
<keyword evidence="4" id="KW-0732">Signal</keyword>